<dbReference type="InterPro" id="IPR035956">
    <property type="entry name" value="RimP_N_sf"/>
</dbReference>
<name>A0A843W0R0_COLES</name>
<dbReference type="InterPro" id="IPR028989">
    <property type="entry name" value="RimP_N"/>
</dbReference>
<dbReference type="Pfam" id="PF02576">
    <property type="entry name" value="RimP_N"/>
    <property type="match status" value="1"/>
</dbReference>
<reference evidence="5" key="1">
    <citation type="submission" date="2017-07" db="EMBL/GenBank/DDBJ databases">
        <title>Taro Niue Genome Assembly and Annotation.</title>
        <authorList>
            <person name="Atibalentja N."/>
            <person name="Keating K."/>
            <person name="Fields C.J."/>
        </authorList>
    </citation>
    <scope>NUCLEOTIDE SEQUENCE</scope>
    <source>
        <strain evidence="5">Niue_2</strain>
        <tissue evidence="5">Leaf</tissue>
    </source>
</reference>
<dbReference type="EMBL" id="NMUH01002918">
    <property type="protein sequence ID" value="MQM02779.1"/>
    <property type="molecule type" value="Genomic_DNA"/>
</dbReference>
<dbReference type="Pfam" id="PF25498">
    <property type="entry name" value="DUF7912"/>
    <property type="match status" value="1"/>
</dbReference>
<dbReference type="PANTHER" id="PTHR34544:SF1">
    <property type="entry name" value="OS04G0438300 PROTEIN"/>
    <property type="match status" value="1"/>
</dbReference>
<protein>
    <recommendedName>
        <fullName evidence="7">Ribosome maturation factor RimP N-terminal domain-containing protein</fullName>
    </recommendedName>
</protein>
<evidence type="ECO:0000259" key="3">
    <source>
        <dbReference type="Pfam" id="PF02576"/>
    </source>
</evidence>
<dbReference type="InterPro" id="IPR057234">
    <property type="entry name" value="DUF7912"/>
</dbReference>
<sequence length="395" mass="43956">MEVLSGSGMAAAHFGCSSASVTSTACFLPGARLALFFPAWSRLPVRPPRIVSHTIHAKKKNSSFKAVLKQSVSREVEREDEVVMEDDEEEGDDDFIDELEDGDCLSSHCRDNLPIQDPDLRPAVAWDATGPLCCGHSFQISAKDKIVYTILMLCWELPDVFATSGQTQHTGNVEDGYMLVDEDVDFEEEFELDDMEPYVGDGAAGGGVSLAGTWWDKEALVIAEDVSKSFNGDLKIYAFKTSANSVIRVRIEKLSSKYGSPSMIDIEEFSSAYRARLDEAENAGTLPQNISLEVSSPGVERVVQIPEDLERFKDRPMYVKYSREVPETDSSQESDGVLKLITFNMESGYCIWGLADVKVNREKAGKGRPLSKKQREWRLQTPFDSLLLVRLYSEC</sequence>
<dbReference type="InterPro" id="IPR003728">
    <property type="entry name" value="Ribosome_maturation_RimP"/>
</dbReference>
<dbReference type="Proteomes" id="UP000652761">
    <property type="component" value="Unassembled WGS sequence"/>
</dbReference>
<organism evidence="5 6">
    <name type="scientific">Colocasia esculenta</name>
    <name type="common">Wild taro</name>
    <name type="synonym">Arum esculentum</name>
    <dbReference type="NCBI Taxonomy" id="4460"/>
    <lineage>
        <taxon>Eukaryota</taxon>
        <taxon>Viridiplantae</taxon>
        <taxon>Streptophyta</taxon>
        <taxon>Embryophyta</taxon>
        <taxon>Tracheophyta</taxon>
        <taxon>Spermatophyta</taxon>
        <taxon>Magnoliopsida</taxon>
        <taxon>Liliopsida</taxon>
        <taxon>Araceae</taxon>
        <taxon>Aroideae</taxon>
        <taxon>Colocasieae</taxon>
        <taxon>Colocasia</taxon>
    </lineage>
</organism>
<evidence type="ECO:0008006" key="7">
    <source>
        <dbReference type="Google" id="ProtNLM"/>
    </source>
</evidence>
<evidence type="ECO:0000256" key="1">
    <source>
        <dbReference type="ARBA" id="ARBA00022490"/>
    </source>
</evidence>
<evidence type="ECO:0000313" key="6">
    <source>
        <dbReference type="Proteomes" id="UP000652761"/>
    </source>
</evidence>
<keyword evidence="6" id="KW-1185">Reference proteome</keyword>
<proteinExistence type="inferred from homology"/>
<comment type="caution">
    <text evidence="5">The sequence shown here is derived from an EMBL/GenBank/DDBJ whole genome shotgun (WGS) entry which is preliminary data.</text>
</comment>
<dbReference type="SUPFAM" id="SSF75420">
    <property type="entry name" value="YhbC-like, N-terminal domain"/>
    <property type="match status" value="1"/>
</dbReference>
<dbReference type="OrthoDB" id="1100432at2759"/>
<keyword evidence="1" id="KW-0963">Cytoplasm</keyword>
<evidence type="ECO:0000313" key="5">
    <source>
        <dbReference type="EMBL" id="MQM02779.1"/>
    </source>
</evidence>
<evidence type="ECO:0000259" key="4">
    <source>
        <dbReference type="Pfam" id="PF25498"/>
    </source>
</evidence>
<gene>
    <name evidence="5" type="ORF">Taro_035554</name>
</gene>
<accession>A0A843W0R0</accession>
<feature type="domain" description="Ribosome maturation factor RimP N-terminal" evidence="3">
    <location>
        <begin position="236"/>
        <end position="300"/>
    </location>
</feature>
<dbReference type="GO" id="GO:0042274">
    <property type="term" value="P:ribosomal small subunit biogenesis"/>
    <property type="evidence" value="ECO:0007669"/>
    <property type="project" value="InterPro"/>
</dbReference>
<dbReference type="AlphaFoldDB" id="A0A843W0R0"/>
<evidence type="ECO:0000256" key="2">
    <source>
        <dbReference type="ARBA" id="ARBA00022517"/>
    </source>
</evidence>
<keyword evidence="2" id="KW-0690">Ribosome biogenesis</keyword>
<feature type="domain" description="DUF7912" evidence="4">
    <location>
        <begin position="302"/>
        <end position="392"/>
    </location>
</feature>
<dbReference type="PANTHER" id="PTHR34544">
    <property type="entry name" value="OSJNBA0006B20.18 PROTEIN"/>
    <property type="match status" value="1"/>
</dbReference>
<dbReference type="HAMAP" id="MF_01077">
    <property type="entry name" value="RimP"/>
    <property type="match status" value="1"/>
</dbReference>